<dbReference type="Proteomes" id="UP000429811">
    <property type="component" value="Unassembled WGS sequence"/>
</dbReference>
<dbReference type="EMBL" id="WKPO01000027">
    <property type="protein sequence ID" value="MSB50223.1"/>
    <property type="molecule type" value="Genomic_DNA"/>
</dbReference>
<evidence type="ECO:0000313" key="3">
    <source>
        <dbReference type="Proteomes" id="UP000429811"/>
    </source>
</evidence>
<proteinExistence type="predicted"/>
<feature type="transmembrane region" description="Helical" evidence="1">
    <location>
        <begin position="73"/>
        <end position="94"/>
    </location>
</feature>
<feature type="transmembrane region" description="Helical" evidence="1">
    <location>
        <begin position="106"/>
        <end position="129"/>
    </location>
</feature>
<gene>
    <name evidence="2" type="ORF">GKE90_16195</name>
</gene>
<sequence>MMTSKKAPGFYAGMLACVLAIAAAVCYGVVFPGIEYKEQVFDIRICVILAAAGILAAVLLLAGERTAGFAPALLCLGSGVALMLFINIAIWPVSDTIYGIEPFPQITQLVVCAALIAAALVVGEIALYLRKYRPA</sequence>
<name>A0A6I2RMK9_FLAPL</name>
<keyword evidence="1" id="KW-0472">Membrane</keyword>
<organism evidence="2 3">
    <name type="scientific">Flavonifractor plautii</name>
    <name type="common">Fusobacterium plautii</name>
    <dbReference type="NCBI Taxonomy" id="292800"/>
    <lineage>
        <taxon>Bacteria</taxon>
        <taxon>Bacillati</taxon>
        <taxon>Bacillota</taxon>
        <taxon>Clostridia</taxon>
        <taxon>Eubacteriales</taxon>
        <taxon>Oscillospiraceae</taxon>
        <taxon>Flavonifractor</taxon>
    </lineage>
</organism>
<dbReference type="RefSeq" id="WP_009257258.1">
    <property type="nucleotide sequence ID" value="NZ_DAWDXJ010000105.1"/>
</dbReference>
<evidence type="ECO:0000313" key="2">
    <source>
        <dbReference type="EMBL" id="MSB50223.1"/>
    </source>
</evidence>
<keyword evidence="1" id="KW-1133">Transmembrane helix</keyword>
<protein>
    <submittedName>
        <fullName evidence="2">Uncharacterized protein</fullName>
    </submittedName>
</protein>
<feature type="transmembrane region" description="Helical" evidence="1">
    <location>
        <begin position="12"/>
        <end position="34"/>
    </location>
</feature>
<keyword evidence="1" id="KW-0812">Transmembrane</keyword>
<accession>A0A6I2RMK9</accession>
<dbReference type="AlphaFoldDB" id="A0A6I2RMK9"/>
<comment type="caution">
    <text evidence="2">The sequence shown here is derived from an EMBL/GenBank/DDBJ whole genome shotgun (WGS) entry which is preliminary data.</text>
</comment>
<feature type="transmembrane region" description="Helical" evidence="1">
    <location>
        <begin position="40"/>
        <end position="61"/>
    </location>
</feature>
<reference evidence="2 3" key="1">
    <citation type="journal article" date="2019" name="Nat. Med.">
        <title>A library of human gut bacterial isolates paired with longitudinal multiomics data enables mechanistic microbiome research.</title>
        <authorList>
            <person name="Poyet M."/>
            <person name="Groussin M."/>
            <person name="Gibbons S.M."/>
            <person name="Avila-Pacheco J."/>
            <person name="Jiang X."/>
            <person name="Kearney S.M."/>
            <person name="Perrotta A.R."/>
            <person name="Berdy B."/>
            <person name="Zhao S."/>
            <person name="Lieberman T.D."/>
            <person name="Swanson P.K."/>
            <person name="Smith M."/>
            <person name="Roesemann S."/>
            <person name="Alexander J.E."/>
            <person name="Rich S.A."/>
            <person name="Livny J."/>
            <person name="Vlamakis H."/>
            <person name="Clish C."/>
            <person name="Bullock K."/>
            <person name="Deik A."/>
            <person name="Scott J."/>
            <person name="Pierce K.A."/>
            <person name="Xavier R.J."/>
            <person name="Alm E.J."/>
        </authorList>
    </citation>
    <scope>NUCLEOTIDE SEQUENCE [LARGE SCALE GENOMIC DNA]</scope>
    <source>
        <strain evidence="2 3">BIOML-A5</strain>
    </source>
</reference>
<dbReference type="PROSITE" id="PS51257">
    <property type="entry name" value="PROKAR_LIPOPROTEIN"/>
    <property type="match status" value="1"/>
</dbReference>
<evidence type="ECO:0000256" key="1">
    <source>
        <dbReference type="SAM" id="Phobius"/>
    </source>
</evidence>